<name>A0ACC2RI36_9FUNG</name>
<dbReference type="Proteomes" id="UP001165960">
    <property type="component" value="Unassembled WGS sequence"/>
</dbReference>
<evidence type="ECO:0000313" key="1">
    <source>
        <dbReference type="EMBL" id="KAJ9049730.1"/>
    </source>
</evidence>
<accession>A0ACC2RI36</accession>
<sequence>MEGTSALNGHAPAVKAGGMRVSQATHRTPLKDNANPAHLSKAHLEEHAKGGHNLAEDPEVKRVEQSKGQESFQRFQDMSENTTPKNNLHTNDGKRKDVFQPAKNMQH</sequence>
<dbReference type="EMBL" id="QTSX02007204">
    <property type="protein sequence ID" value="KAJ9049730.1"/>
    <property type="molecule type" value="Genomic_DNA"/>
</dbReference>
<reference evidence="1" key="1">
    <citation type="submission" date="2022-04" db="EMBL/GenBank/DDBJ databases">
        <title>Genome of the entomopathogenic fungus Entomophthora muscae.</title>
        <authorList>
            <person name="Elya C."/>
            <person name="Lovett B.R."/>
            <person name="Lee E."/>
            <person name="Macias A.M."/>
            <person name="Hajek A.E."/>
            <person name="De Bivort B.L."/>
            <person name="Kasson M.T."/>
            <person name="De Fine Licht H.H."/>
            <person name="Stajich J.E."/>
        </authorList>
    </citation>
    <scope>NUCLEOTIDE SEQUENCE</scope>
    <source>
        <strain evidence="1">Berkeley</strain>
    </source>
</reference>
<keyword evidence="2" id="KW-1185">Reference proteome</keyword>
<proteinExistence type="predicted"/>
<evidence type="ECO:0000313" key="2">
    <source>
        <dbReference type="Proteomes" id="UP001165960"/>
    </source>
</evidence>
<organism evidence="1 2">
    <name type="scientific">Entomophthora muscae</name>
    <dbReference type="NCBI Taxonomy" id="34485"/>
    <lineage>
        <taxon>Eukaryota</taxon>
        <taxon>Fungi</taxon>
        <taxon>Fungi incertae sedis</taxon>
        <taxon>Zoopagomycota</taxon>
        <taxon>Entomophthoromycotina</taxon>
        <taxon>Entomophthoromycetes</taxon>
        <taxon>Entomophthorales</taxon>
        <taxon>Entomophthoraceae</taxon>
        <taxon>Entomophthora</taxon>
    </lineage>
</organism>
<gene>
    <name evidence="1" type="ORF">DSO57_1021497</name>
</gene>
<protein>
    <submittedName>
        <fullName evidence="1">Uncharacterized protein</fullName>
    </submittedName>
</protein>
<comment type="caution">
    <text evidence="1">The sequence shown here is derived from an EMBL/GenBank/DDBJ whole genome shotgun (WGS) entry which is preliminary data.</text>
</comment>